<name>A0A1V2H0X1_9PROT</name>
<dbReference type="PANTHER" id="PTHR43537:SF24">
    <property type="entry name" value="GLUCONATE OPERON TRANSCRIPTIONAL REPRESSOR"/>
    <property type="match status" value="1"/>
</dbReference>
<keyword evidence="3" id="KW-0804">Transcription</keyword>
<feature type="domain" description="HTH gntR-type" evidence="4">
    <location>
        <begin position="9"/>
        <end position="76"/>
    </location>
</feature>
<dbReference type="AlphaFoldDB" id="A0A1V2H0X1"/>
<dbReference type="CDD" id="cd07377">
    <property type="entry name" value="WHTH_GntR"/>
    <property type="match status" value="1"/>
</dbReference>
<evidence type="ECO:0000256" key="3">
    <source>
        <dbReference type="ARBA" id="ARBA00023163"/>
    </source>
</evidence>
<evidence type="ECO:0000313" key="5">
    <source>
        <dbReference type="EMBL" id="ONG51007.1"/>
    </source>
</evidence>
<dbReference type="SMART" id="SM00345">
    <property type="entry name" value="HTH_GNTR"/>
    <property type="match status" value="1"/>
</dbReference>
<dbReference type="Gene3D" id="1.20.120.530">
    <property type="entry name" value="GntR ligand-binding domain-like"/>
    <property type="match status" value="1"/>
</dbReference>
<dbReference type="InterPro" id="IPR036390">
    <property type="entry name" value="WH_DNA-bd_sf"/>
</dbReference>
<reference evidence="5 6" key="1">
    <citation type="submission" date="2016-10" db="EMBL/GenBank/DDBJ databases">
        <title>Draft Genome sequence of Roseomonas sp. strain M3.</title>
        <authorList>
            <person name="Subhash Y."/>
            <person name="Lee S."/>
        </authorList>
    </citation>
    <scope>NUCLEOTIDE SEQUENCE [LARGE SCALE GENOMIC DNA]</scope>
    <source>
        <strain evidence="5 6">M3</strain>
    </source>
</reference>
<dbReference type="Pfam" id="PF00392">
    <property type="entry name" value="GntR"/>
    <property type="match status" value="1"/>
</dbReference>
<dbReference type="InterPro" id="IPR011711">
    <property type="entry name" value="GntR_C"/>
</dbReference>
<dbReference type="Proteomes" id="UP000188879">
    <property type="component" value="Unassembled WGS sequence"/>
</dbReference>
<dbReference type="InterPro" id="IPR008920">
    <property type="entry name" value="TF_FadR/GntR_C"/>
</dbReference>
<dbReference type="PROSITE" id="PS50949">
    <property type="entry name" value="HTH_GNTR"/>
    <property type="match status" value="1"/>
</dbReference>
<comment type="caution">
    <text evidence="5">The sequence shown here is derived from an EMBL/GenBank/DDBJ whole genome shotgun (WGS) entry which is preliminary data.</text>
</comment>
<dbReference type="Gene3D" id="1.10.10.10">
    <property type="entry name" value="Winged helix-like DNA-binding domain superfamily/Winged helix DNA-binding domain"/>
    <property type="match status" value="1"/>
</dbReference>
<gene>
    <name evidence="5" type="ORF">BKE38_16975</name>
</gene>
<dbReference type="SMART" id="SM00895">
    <property type="entry name" value="FCD"/>
    <property type="match status" value="1"/>
</dbReference>
<keyword evidence="6" id="KW-1185">Reference proteome</keyword>
<dbReference type="EMBL" id="MLCO01000175">
    <property type="protein sequence ID" value="ONG51007.1"/>
    <property type="molecule type" value="Genomic_DNA"/>
</dbReference>
<dbReference type="GO" id="GO:0003677">
    <property type="term" value="F:DNA binding"/>
    <property type="evidence" value="ECO:0007669"/>
    <property type="project" value="UniProtKB-KW"/>
</dbReference>
<keyword evidence="1" id="KW-0805">Transcription regulation</keyword>
<dbReference type="Pfam" id="PF07729">
    <property type="entry name" value="FCD"/>
    <property type="match status" value="1"/>
</dbReference>
<dbReference type="SUPFAM" id="SSF46785">
    <property type="entry name" value="Winged helix' DNA-binding domain"/>
    <property type="match status" value="1"/>
</dbReference>
<dbReference type="InterPro" id="IPR000524">
    <property type="entry name" value="Tscrpt_reg_HTH_GntR"/>
</dbReference>
<dbReference type="PANTHER" id="PTHR43537">
    <property type="entry name" value="TRANSCRIPTIONAL REGULATOR, GNTR FAMILY"/>
    <property type="match status" value="1"/>
</dbReference>
<keyword evidence="2" id="KW-0238">DNA-binding</keyword>
<evidence type="ECO:0000256" key="2">
    <source>
        <dbReference type="ARBA" id="ARBA00023125"/>
    </source>
</evidence>
<organism evidence="5 6">
    <name type="scientific">Teichococcus deserti</name>
    <dbReference type="NCBI Taxonomy" id="1817963"/>
    <lineage>
        <taxon>Bacteria</taxon>
        <taxon>Pseudomonadati</taxon>
        <taxon>Pseudomonadota</taxon>
        <taxon>Alphaproteobacteria</taxon>
        <taxon>Acetobacterales</taxon>
        <taxon>Roseomonadaceae</taxon>
        <taxon>Roseomonas</taxon>
    </lineage>
</organism>
<protein>
    <recommendedName>
        <fullName evidence="4">HTH gntR-type domain-containing protein</fullName>
    </recommendedName>
</protein>
<accession>A0A1V2H0X1</accession>
<evidence type="ECO:0000259" key="4">
    <source>
        <dbReference type="PROSITE" id="PS50949"/>
    </source>
</evidence>
<evidence type="ECO:0000256" key="1">
    <source>
        <dbReference type="ARBA" id="ARBA00023015"/>
    </source>
</evidence>
<proteinExistence type="predicted"/>
<evidence type="ECO:0000313" key="6">
    <source>
        <dbReference type="Proteomes" id="UP000188879"/>
    </source>
</evidence>
<dbReference type="GO" id="GO:0003700">
    <property type="term" value="F:DNA-binding transcription factor activity"/>
    <property type="evidence" value="ECO:0007669"/>
    <property type="project" value="InterPro"/>
</dbReference>
<dbReference type="SUPFAM" id="SSF48008">
    <property type="entry name" value="GntR ligand-binding domain-like"/>
    <property type="match status" value="1"/>
</dbReference>
<sequence>MPSEAEAAGSVRAAVACQLRQAIVSGRYRAGQRLPERELCSVTGAARSSVREALRQLEAEGLVTIIPHRGPVVRPLPLEEARQTYAARALLEGHVGRLCAQHRTTAQLAALDAAMDAMEVAAKTFDGPGVIDANAAFYAAMTAGAGNAVIAGMLKSIHNRLALLRFSSVQWPGRVAQSMAENQAILAAIRAGDADAAEAACIHHIEASAAIALVILAARHGQDEAVPLQGKKP</sequence>
<dbReference type="InterPro" id="IPR036388">
    <property type="entry name" value="WH-like_DNA-bd_sf"/>
</dbReference>
<dbReference type="PRINTS" id="PR00035">
    <property type="entry name" value="HTHGNTR"/>
</dbReference>